<sequence>MKNVQFATFGGGCFWGVEKFLQEIPGVIDAVSGYAGGDLVDPSYTDVCGGRTGHAEVVNVEFDAAVISYSLLLEKFISKYGKTSSSNLDSVSQYRSIVLYRDSEQEEATKKVFAKIEANGGKKIATQIAALEKFYPAEDYHQDYHGSCRKEA</sequence>
<evidence type="ECO:0000313" key="7">
    <source>
        <dbReference type="Proteomes" id="UP000271937"/>
    </source>
</evidence>
<dbReference type="Gene3D" id="3.30.1060.10">
    <property type="entry name" value="Peptide methionine sulphoxide reductase MsrA"/>
    <property type="match status" value="1"/>
</dbReference>
<dbReference type="Pfam" id="PF01625">
    <property type="entry name" value="PMSR"/>
    <property type="match status" value="1"/>
</dbReference>
<dbReference type="GO" id="GO:0033744">
    <property type="term" value="F:L-methionine:thioredoxin-disulfide S-oxidoreductase activity"/>
    <property type="evidence" value="ECO:0007669"/>
    <property type="project" value="RHEA"/>
</dbReference>
<accession>A0A3P3WB15</accession>
<comment type="catalytic activity">
    <reaction evidence="3 4">
        <text>[thioredoxin]-disulfide + L-methionine + H2O = L-methionine (S)-S-oxide + [thioredoxin]-dithiol</text>
        <dbReference type="Rhea" id="RHEA:19993"/>
        <dbReference type="Rhea" id="RHEA-COMP:10698"/>
        <dbReference type="Rhea" id="RHEA-COMP:10700"/>
        <dbReference type="ChEBI" id="CHEBI:15377"/>
        <dbReference type="ChEBI" id="CHEBI:29950"/>
        <dbReference type="ChEBI" id="CHEBI:50058"/>
        <dbReference type="ChEBI" id="CHEBI:57844"/>
        <dbReference type="ChEBI" id="CHEBI:58772"/>
        <dbReference type="EC" id="1.8.4.11"/>
    </reaction>
</comment>
<dbReference type="SUPFAM" id="SSF55068">
    <property type="entry name" value="Peptide methionine sulfoxide reductase"/>
    <property type="match status" value="1"/>
</dbReference>
<evidence type="ECO:0000256" key="4">
    <source>
        <dbReference type="HAMAP-Rule" id="MF_01401"/>
    </source>
</evidence>
<organism evidence="6 7">
    <name type="scientific">Flavobacterium macacae</name>
    <dbReference type="NCBI Taxonomy" id="2488993"/>
    <lineage>
        <taxon>Bacteria</taxon>
        <taxon>Pseudomonadati</taxon>
        <taxon>Bacteroidota</taxon>
        <taxon>Flavobacteriia</taxon>
        <taxon>Flavobacteriales</taxon>
        <taxon>Flavobacteriaceae</taxon>
        <taxon>Flavobacterium</taxon>
    </lineage>
</organism>
<name>A0A3P3WB15_9FLAO</name>
<evidence type="ECO:0000256" key="3">
    <source>
        <dbReference type="ARBA" id="ARBA00048782"/>
    </source>
</evidence>
<evidence type="ECO:0000256" key="2">
    <source>
        <dbReference type="ARBA" id="ARBA00047806"/>
    </source>
</evidence>
<protein>
    <recommendedName>
        <fullName evidence="4">Peptide methionine sulfoxide reductase MsrA</fullName>
        <shortName evidence="4">Protein-methionine-S-oxide reductase</shortName>
        <ecNumber evidence="4">1.8.4.11</ecNumber>
    </recommendedName>
    <alternativeName>
        <fullName evidence="4">Peptide-methionine (S)-S-oxide reductase</fullName>
        <shortName evidence="4">Peptide Met(O) reductase</shortName>
    </alternativeName>
</protein>
<dbReference type="InterPro" id="IPR002569">
    <property type="entry name" value="Met_Sox_Rdtase_MsrA_dom"/>
</dbReference>
<dbReference type="NCBIfam" id="TIGR00401">
    <property type="entry name" value="msrA"/>
    <property type="match status" value="1"/>
</dbReference>
<dbReference type="RefSeq" id="WP_125012946.1">
    <property type="nucleotide sequence ID" value="NZ_RQVR01000010.1"/>
</dbReference>
<comment type="catalytic activity">
    <reaction evidence="2 4">
        <text>L-methionyl-[protein] + [thioredoxin]-disulfide + H2O = L-methionyl-(S)-S-oxide-[protein] + [thioredoxin]-dithiol</text>
        <dbReference type="Rhea" id="RHEA:14217"/>
        <dbReference type="Rhea" id="RHEA-COMP:10698"/>
        <dbReference type="Rhea" id="RHEA-COMP:10700"/>
        <dbReference type="Rhea" id="RHEA-COMP:12313"/>
        <dbReference type="Rhea" id="RHEA-COMP:12315"/>
        <dbReference type="ChEBI" id="CHEBI:15377"/>
        <dbReference type="ChEBI" id="CHEBI:16044"/>
        <dbReference type="ChEBI" id="CHEBI:29950"/>
        <dbReference type="ChEBI" id="CHEBI:44120"/>
        <dbReference type="ChEBI" id="CHEBI:50058"/>
        <dbReference type="EC" id="1.8.4.11"/>
    </reaction>
</comment>
<feature type="domain" description="Peptide methionine sulphoxide reductase MsrA" evidence="5">
    <location>
        <begin position="7"/>
        <end position="146"/>
    </location>
</feature>
<evidence type="ECO:0000313" key="6">
    <source>
        <dbReference type="EMBL" id="RRJ90799.1"/>
    </source>
</evidence>
<comment type="function">
    <text evidence="4">Has an important function as a repair enzyme for proteins that have been inactivated by oxidation. Catalyzes the reversible oxidation-reduction of methionine sulfoxide in proteins to methionine.</text>
</comment>
<comment type="similarity">
    <text evidence="4">Belongs to the MsrA Met sulfoxide reductase family.</text>
</comment>
<dbReference type="PANTHER" id="PTHR43774">
    <property type="entry name" value="PEPTIDE METHIONINE SULFOXIDE REDUCTASE"/>
    <property type="match status" value="1"/>
</dbReference>
<gene>
    <name evidence="4 6" type="primary">msrA</name>
    <name evidence="6" type="ORF">EG849_10000</name>
</gene>
<dbReference type="PANTHER" id="PTHR43774:SF1">
    <property type="entry name" value="PEPTIDE METHIONINE SULFOXIDE REDUCTASE MSRA 2"/>
    <property type="match status" value="1"/>
</dbReference>
<dbReference type="EMBL" id="RQVR01000010">
    <property type="protein sequence ID" value="RRJ90799.1"/>
    <property type="molecule type" value="Genomic_DNA"/>
</dbReference>
<evidence type="ECO:0000256" key="1">
    <source>
        <dbReference type="ARBA" id="ARBA00023002"/>
    </source>
</evidence>
<comment type="caution">
    <text evidence="6">The sequence shown here is derived from an EMBL/GenBank/DDBJ whole genome shotgun (WGS) entry which is preliminary data.</text>
</comment>
<dbReference type="EC" id="1.8.4.11" evidence="4"/>
<dbReference type="OrthoDB" id="4174719at2"/>
<keyword evidence="7" id="KW-1185">Reference proteome</keyword>
<dbReference type="AlphaFoldDB" id="A0A3P3WB15"/>
<proteinExistence type="inferred from homology"/>
<keyword evidence="1 4" id="KW-0560">Oxidoreductase</keyword>
<dbReference type="HAMAP" id="MF_01401">
    <property type="entry name" value="MsrA"/>
    <property type="match status" value="1"/>
</dbReference>
<reference evidence="6 7" key="1">
    <citation type="submission" date="2018-11" db="EMBL/GenBank/DDBJ databases">
        <title>Flavobacterium sp. nov., YIM 102600 draft genome.</title>
        <authorList>
            <person name="Li G."/>
            <person name="Jiang Y."/>
        </authorList>
    </citation>
    <scope>NUCLEOTIDE SEQUENCE [LARGE SCALE GENOMIC DNA]</scope>
    <source>
        <strain evidence="6 7">YIM 102600</strain>
    </source>
</reference>
<evidence type="ECO:0000259" key="5">
    <source>
        <dbReference type="Pfam" id="PF01625"/>
    </source>
</evidence>
<dbReference type="InterPro" id="IPR036509">
    <property type="entry name" value="Met_Sox_Rdtase_MsrA_sf"/>
</dbReference>
<dbReference type="Proteomes" id="UP000271937">
    <property type="component" value="Unassembled WGS sequence"/>
</dbReference>
<dbReference type="GO" id="GO:0008113">
    <property type="term" value="F:peptide-methionine (S)-S-oxide reductase activity"/>
    <property type="evidence" value="ECO:0007669"/>
    <property type="project" value="UniProtKB-UniRule"/>
</dbReference>
<feature type="active site" evidence="4">
    <location>
        <position position="13"/>
    </location>
</feature>